<evidence type="ECO:0000313" key="8">
    <source>
        <dbReference type="Proteomes" id="UP000886520"/>
    </source>
</evidence>
<dbReference type="PANTHER" id="PTHR31306:SF4">
    <property type="entry name" value="ALPHA-1,2-GALACTOSYLTRANSFERASE"/>
    <property type="match status" value="1"/>
</dbReference>
<evidence type="ECO:0000256" key="1">
    <source>
        <dbReference type="ARBA" id="ARBA00004323"/>
    </source>
</evidence>
<proteinExistence type="inferred from homology"/>
<dbReference type="GO" id="GO:0006487">
    <property type="term" value="P:protein N-linked glycosylation"/>
    <property type="evidence" value="ECO:0007669"/>
    <property type="project" value="TreeGrafter"/>
</dbReference>
<comment type="subcellular location">
    <subcellularLocation>
        <location evidence="1">Golgi apparatus membrane</location>
        <topology evidence="1">Single-pass type II membrane protein</topology>
    </subcellularLocation>
</comment>
<dbReference type="Gene3D" id="3.90.550.10">
    <property type="entry name" value="Spore Coat Polysaccharide Biosynthesis Protein SpsA, Chain A"/>
    <property type="match status" value="1"/>
</dbReference>
<keyword evidence="4" id="KW-0808">Transferase</keyword>
<comment type="caution">
    <text evidence="7">The sequence shown here is derived from an EMBL/GenBank/DDBJ whole genome shotgun (WGS) entry which is preliminary data.</text>
</comment>
<dbReference type="GO" id="GO:0016757">
    <property type="term" value="F:glycosyltransferase activity"/>
    <property type="evidence" value="ECO:0007669"/>
    <property type="project" value="UniProtKB-KW"/>
</dbReference>
<reference evidence="7" key="1">
    <citation type="submission" date="2021-01" db="EMBL/GenBank/DDBJ databases">
        <title>Adiantum capillus-veneris genome.</title>
        <authorList>
            <person name="Fang Y."/>
            <person name="Liao Q."/>
        </authorList>
    </citation>
    <scope>NUCLEOTIDE SEQUENCE</scope>
    <source>
        <strain evidence="7">H3</strain>
        <tissue evidence="7">Leaf</tissue>
    </source>
</reference>
<evidence type="ECO:0000256" key="6">
    <source>
        <dbReference type="ARBA" id="ARBA00023034"/>
    </source>
</evidence>
<name>A0A9D4U100_ADICA</name>
<keyword evidence="5" id="KW-0735">Signal-anchor</keyword>
<keyword evidence="6" id="KW-0333">Golgi apparatus</keyword>
<dbReference type="InterPro" id="IPR029044">
    <property type="entry name" value="Nucleotide-diphossugar_trans"/>
</dbReference>
<evidence type="ECO:0000256" key="5">
    <source>
        <dbReference type="ARBA" id="ARBA00022968"/>
    </source>
</evidence>
<keyword evidence="3" id="KW-0328">Glycosyltransferase</keyword>
<dbReference type="Pfam" id="PF05637">
    <property type="entry name" value="Glyco_transf_34"/>
    <property type="match status" value="2"/>
</dbReference>
<keyword evidence="5" id="KW-0812">Transmembrane</keyword>
<comment type="similarity">
    <text evidence="2">Belongs to the glycosyltransferase 34 family.</text>
</comment>
<dbReference type="SUPFAM" id="SSF53448">
    <property type="entry name" value="Nucleotide-diphospho-sugar transferases"/>
    <property type="match status" value="1"/>
</dbReference>
<dbReference type="PANTHER" id="PTHR31306">
    <property type="entry name" value="ALPHA-1,6-MANNOSYLTRANSFERASE MNN11-RELATED"/>
    <property type="match status" value="1"/>
</dbReference>
<keyword evidence="8" id="KW-1185">Reference proteome</keyword>
<protein>
    <submittedName>
        <fullName evidence="7">Uncharacterized protein</fullName>
    </submittedName>
</protein>
<gene>
    <name evidence="7" type="ORF">GOP47_0025694</name>
</gene>
<evidence type="ECO:0000256" key="2">
    <source>
        <dbReference type="ARBA" id="ARBA00005664"/>
    </source>
</evidence>
<dbReference type="InterPro" id="IPR008630">
    <property type="entry name" value="Glyco_trans_34"/>
</dbReference>
<dbReference type="AlphaFoldDB" id="A0A9D4U100"/>
<dbReference type="EMBL" id="JABFUD020000025">
    <property type="protein sequence ID" value="KAI5059375.1"/>
    <property type="molecule type" value="Genomic_DNA"/>
</dbReference>
<organism evidence="7 8">
    <name type="scientific">Adiantum capillus-veneris</name>
    <name type="common">Maidenhair fern</name>
    <dbReference type="NCBI Taxonomy" id="13818"/>
    <lineage>
        <taxon>Eukaryota</taxon>
        <taxon>Viridiplantae</taxon>
        <taxon>Streptophyta</taxon>
        <taxon>Embryophyta</taxon>
        <taxon>Tracheophyta</taxon>
        <taxon>Polypodiopsida</taxon>
        <taxon>Polypodiidae</taxon>
        <taxon>Polypodiales</taxon>
        <taxon>Pteridineae</taxon>
        <taxon>Pteridaceae</taxon>
        <taxon>Vittarioideae</taxon>
        <taxon>Adiantum</taxon>
    </lineage>
</organism>
<evidence type="ECO:0000313" key="7">
    <source>
        <dbReference type="EMBL" id="KAI5059375.1"/>
    </source>
</evidence>
<evidence type="ECO:0000256" key="4">
    <source>
        <dbReference type="ARBA" id="ARBA00022679"/>
    </source>
</evidence>
<dbReference type="GO" id="GO:0000139">
    <property type="term" value="C:Golgi membrane"/>
    <property type="evidence" value="ECO:0007669"/>
    <property type="project" value="UniProtKB-SubCell"/>
</dbReference>
<evidence type="ECO:0000256" key="3">
    <source>
        <dbReference type="ARBA" id="ARBA00022676"/>
    </source>
</evidence>
<dbReference type="OrthoDB" id="407658at2759"/>
<accession>A0A9D4U100</accession>
<sequence length="251" mass="28861">MGLVAPNKAKYAQLHGYTFINASDTLDNSRPPSWSKILAVRKHLPKFDWVFWNDVDSLVINPEISLEDIVASVVGSRDNSGIPDLIITKDVTGVNAGMFFFRNTEWSMHFLELWWNQTSFVRPFGQMKSGDNDALKYLLQIMPEEEFQQHVAMPRMQCAFNSYLWRPTLKSGVRLMKLPRVVWQGAYSTGDFMVHLAGLNNKKAWVQRFLAELGEEEALIQSSSSRKEGPNWKDSPWSIWTLSDWMQLILS</sequence>
<dbReference type="Proteomes" id="UP000886520">
    <property type="component" value="Chromosome 25"/>
</dbReference>